<evidence type="ECO:0000256" key="3">
    <source>
        <dbReference type="ARBA" id="ARBA00022840"/>
    </source>
</evidence>
<dbReference type="InterPro" id="IPR003593">
    <property type="entry name" value="AAA+_ATPase"/>
</dbReference>
<dbReference type="InterPro" id="IPR027417">
    <property type="entry name" value="P-loop_NTPase"/>
</dbReference>
<dbReference type="PROSITE" id="PS00211">
    <property type="entry name" value="ABC_TRANSPORTER_1"/>
    <property type="match status" value="1"/>
</dbReference>
<feature type="domain" description="ABC transporter" evidence="4">
    <location>
        <begin position="10"/>
        <end position="238"/>
    </location>
</feature>
<dbReference type="AlphaFoldDB" id="A0A4R1QTP5"/>
<dbReference type="InterPro" id="IPR017871">
    <property type="entry name" value="ABC_transporter-like_CS"/>
</dbReference>
<dbReference type="Proteomes" id="UP000295008">
    <property type="component" value="Unassembled WGS sequence"/>
</dbReference>
<protein>
    <submittedName>
        <fullName evidence="5">Sulfonate transport system ATP-binding protein</fullName>
    </submittedName>
</protein>
<dbReference type="CDD" id="cd03293">
    <property type="entry name" value="ABC_NrtD_SsuB_transporters"/>
    <property type="match status" value="1"/>
</dbReference>
<evidence type="ECO:0000256" key="2">
    <source>
        <dbReference type="ARBA" id="ARBA00022741"/>
    </source>
</evidence>
<evidence type="ECO:0000313" key="6">
    <source>
        <dbReference type="Proteomes" id="UP000295008"/>
    </source>
</evidence>
<keyword evidence="1" id="KW-0813">Transport</keyword>
<dbReference type="InterPro" id="IPR003439">
    <property type="entry name" value="ABC_transporter-like_ATP-bd"/>
</dbReference>
<evidence type="ECO:0000313" key="5">
    <source>
        <dbReference type="EMBL" id="TCL56473.1"/>
    </source>
</evidence>
<reference evidence="5 6" key="1">
    <citation type="submission" date="2019-03" db="EMBL/GenBank/DDBJ databases">
        <title>Genomic Encyclopedia of Type Strains, Phase IV (KMG-IV): sequencing the most valuable type-strain genomes for metagenomic binning, comparative biology and taxonomic classification.</title>
        <authorList>
            <person name="Goeker M."/>
        </authorList>
    </citation>
    <scope>NUCLEOTIDE SEQUENCE [LARGE SCALE GENOMIC DNA]</scope>
    <source>
        <strain evidence="5 6">LX-B</strain>
    </source>
</reference>
<keyword evidence="2" id="KW-0547">Nucleotide-binding</keyword>
<dbReference type="SMART" id="SM00382">
    <property type="entry name" value="AAA"/>
    <property type="match status" value="1"/>
</dbReference>
<name>A0A4R1QTP5_HYDET</name>
<dbReference type="PANTHER" id="PTHR42788">
    <property type="entry name" value="TAURINE IMPORT ATP-BINDING PROTEIN-RELATED"/>
    <property type="match status" value="1"/>
</dbReference>
<dbReference type="Gene3D" id="3.40.50.300">
    <property type="entry name" value="P-loop containing nucleotide triphosphate hydrolases"/>
    <property type="match status" value="1"/>
</dbReference>
<evidence type="ECO:0000256" key="1">
    <source>
        <dbReference type="ARBA" id="ARBA00022448"/>
    </source>
</evidence>
<comment type="caution">
    <text evidence="5">The sequence shown here is derived from an EMBL/GenBank/DDBJ whole genome shotgun (WGS) entry which is preliminary data.</text>
</comment>
<evidence type="ECO:0000259" key="4">
    <source>
        <dbReference type="PROSITE" id="PS50893"/>
    </source>
</evidence>
<proteinExistence type="predicted"/>
<dbReference type="OrthoDB" id="9801958at2"/>
<dbReference type="InterPro" id="IPR050166">
    <property type="entry name" value="ABC_transporter_ATP-bind"/>
</dbReference>
<dbReference type="GO" id="GO:0005524">
    <property type="term" value="F:ATP binding"/>
    <property type="evidence" value="ECO:0007669"/>
    <property type="project" value="UniProtKB-KW"/>
</dbReference>
<dbReference type="Pfam" id="PF00005">
    <property type="entry name" value="ABC_tran"/>
    <property type="match status" value="1"/>
</dbReference>
<dbReference type="PANTHER" id="PTHR42788:SF13">
    <property type="entry name" value="ALIPHATIC SULFONATES IMPORT ATP-BINDING PROTEIN SSUB"/>
    <property type="match status" value="1"/>
</dbReference>
<sequence length="257" mass="28256">MVQLDNSAMVSIENVSKTFHSRTKDVLALQKVSLNVRKGEFLAILGPSGCGKTTLLRMIAGLETDYEGNITVEGERIVGPSLGRGMAFQEHRLLPWLTIKENVALGLEGSEAGIAGKVQRYLEKVGLEGFGHVYPSQLSGGMAQRAAIARALVNQPKVLLLDEPFGALDAITRVRMQAEIERIWLAERTTMILITHDIDEAVYLGDRVAVMTGRPGEIKALFNIALERPRDRNTADYVSIRKQVHNALEESMGTFSI</sequence>
<keyword evidence="3 5" id="KW-0067">ATP-binding</keyword>
<organism evidence="5 6">
    <name type="scientific">Hydrogenispora ethanolica</name>
    <dbReference type="NCBI Taxonomy" id="1082276"/>
    <lineage>
        <taxon>Bacteria</taxon>
        <taxon>Bacillati</taxon>
        <taxon>Bacillota</taxon>
        <taxon>Hydrogenispora</taxon>
    </lineage>
</organism>
<dbReference type="EMBL" id="SLUN01000050">
    <property type="protein sequence ID" value="TCL56473.1"/>
    <property type="molecule type" value="Genomic_DNA"/>
</dbReference>
<dbReference type="SUPFAM" id="SSF52540">
    <property type="entry name" value="P-loop containing nucleoside triphosphate hydrolases"/>
    <property type="match status" value="1"/>
</dbReference>
<dbReference type="RefSeq" id="WP_132017416.1">
    <property type="nucleotide sequence ID" value="NZ_SLUN01000050.1"/>
</dbReference>
<accession>A0A4R1QTP5</accession>
<keyword evidence="6" id="KW-1185">Reference proteome</keyword>
<gene>
    <name evidence="5" type="ORF">EDC14_105027</name>
</gene>
<dbReference type="GO" id="GO:0016887">
    <property type="term" value="F:ATP hydrolysis activity"/>
    <property type="evidence" value="ECO:0007669"/>
    <property type="project" value="InterPro"/>
</dbReference>
<dbReference type="PROSITE" id="PS50893">
    <property type="entry name" value="ABC_TRANSPORTER_2"/>
    <property type="match status" value="1"/>
</dbReference>